<feature type="compositionally biased region" description="Polar residues" evidence="1">
    <location>
        <begin position="71"/>
        <end position="89"/>
    </location>
</feature>
<name>A0A679BBP6_ORYGL</name>
<evidence type="ECO:0000313" key="2">
    <source>
        <dbReference type="EMBL" id="BBF89491.1"/>
    </source>
</evidence>
<organism evidence="2">
    <name type="scientific">Oryza glaberrima</name>
    <name type="common">African rice</name>
    <dbReference type="NCBI Taxonomy" id="4538"/>
    <lineage>
        <taxon>Eukaryota</taxon>
        <taxon>Viridiplantae</taxon>
        <taxon>Streptophyta</taxon>
        <taxon>Embryophyta</taxon>
        <taxon>Tracheophyta</taxon>
        <taxon>Spermatophyta</taxon>
        <taxon>Magnoliopsida</taxon>
        <taxon>Liliopsida</taxon>
        <taxon>Poales</taxon>
        <taxon>Poaceae</taxon>
        <taxon>BOP clade</taxon>
        <taxon>Oryzoideae</taxon>
        <taxon>Oryzeae</taxon>
        <taxon>Oryzinae</taxon>
        <taxon>Oryza</taxon>
    </lineage>
</organism>
<gene>
    <name evidence="2" type="primary">Ogla0116K10.18</name>
</gene>
<sequence>MSGRRTSSRYFAGVCCRNVVNVAKSCPTEEVSSESSEMLLSLLSLHQPNTPSCDEDCHIARGAMALPSPESLCQSSRRPSSAVLPSSSRRGVVGARDILAWPVARPLPHSAFIGARRYPPRALSSSPAAPSPTSSSCRRVLRIIKTAGNVVKLPSSPSP</sequence>
<feature type="region of interest" description="Disordered" evidence="1">
    <location>
        <begin position="69"/>
        <end position="90"/>
    </location>
</feature>
<dbReference type="AlphaFoldDB" id="A0A679BBP6"/>
<proteinExistence type="predicted"/>
<evidence type="ECO:0000256" key="1">
    <source>
        <dbReference type="SAM" id="MobiDB-lite"/>
    </source>
</evidence>
<protein>
    <submittedName>
        <fullName evidence="2">Uncharacterized protein</fullName>
    </submittedName>
</protein>
<accession>A0A679BBP6</accession>
<reference evidence="2" key="1">
    <citation type="submission" date="2018-08" db="EMBL/GenBank/DDBJ databases">
        <title>Oryza glaberrima genomic DNA, chromosome 11, BAC clone:Ogla0116K10.</title>
        <authorList>
            <person name="Wu J."/>
            <person name="Kanamori H."/>
        </authorList>
    </citation>
    <scope>NUCLEOTIDE SEQUENCE</scope>
    <source>
        <strain evidence="2">IRGC104038</strain>
    </source>
</reference>
<dbReference type="EMBL" id="AP018861">
    <property type="protein sequence ID" value="BBF89491.1"/>
    <property type="molecule type" value="Genomic_DNA"/>
</dbReference>